<feature type="disulfide bond" evidence="2">
    <location>
        <begin position="125"/>
        <end position="133"/>
    </location>
</feature>
<dbReference type="CDD" id="cd01823">
    <property type="entry name" value="SEST_like"/>
    <property type="match status" value="1"/>
</dbReference>
<dbReference type="GO" id="GO:0006629">
    <property type="term" value="P:lipid metabolic process"/>
    <property type="evidence" value="ECO:0007669"/>
    <property type="project" value="TreeGrafter"/>
</dbReference>
<proteinExistence type="predicted"/>
<keyword evidence="4" id="KW-0378">Hydrolase</keyword>
<evidence type="ECO:0000256" key="1">
    <source>
        <dbReference type="PIRSR" id="PIRSR637460-1"/>
    </source>
</evidence>
<gene>
    <name evidence="4" type="ORF">D7003_06410</name>
</gene>
<name>A0A3N0C4D1_9MICC</name>
<dbReference type="InterPro" id="IPR013830">
    <property type="entry name" value="SGNH_hydro"/>
</dbReference>
<dbReference type="InterPro" id="IPR037460">
    <property type="entry name" value="SEST-like"/>
</dbReference>
<feature type="disulfide bond" evidence="2">
    <location>
        <begin position="43"/>
        <end position="68"/>
    </location>
</feature>
<evidence type="ECO:0000313" key="4">
    <source>
        <dbReference type="EMBL" id="RNL57481.1"/>
    </source>
</evidence>
<dbReference type="Gene3D" id="3.40.50.1110">
    <property type="entry name" value="SGNH hydrolase"/>
    <property type="match status" value="1"/>
</dbReference>
<dbReference type="Pfam" id="PF13472">
    <property type="entry name" value="Lipase_GDSL_2"/>
    <property type="match status" value="1"/>
</dbReference>
<sequence>MVLGLAAVPAGAAPPAKLAYVSVGDSYSAGTGAGVANNPGSACWQSSPGYVDDVGRTGRVSLVANAACHGALLSGGSATSVGNQIAALATPTAGSPTPALNSATGLVSITAGANDVGVYQVLSVCATSSSAQCSAAVALSGAALPGLRAGLTATYLGLKQVAPNARIAVLGYPRLFDPANGFPVIPPTNQIILNQATDQLNASITAAVGASRAAGVDAQFVDVTDRFAGHAANSRDPWLVLDQSNPTADYNFHPTSTGYDEGYKSAIMGSVKPAQLAKK</sequence>
<evidence type="ECO:0000256" key="2">
    <source>
        <dbReference type="PIRSR" id="PIRSR637460-2"/>
    </source>
</evidence>
<accession>A0A3N0C4D1</accession>
<dbReference type="PANTHER" id="PTHR37981">
    <property type="entry name" value="LIPASE 2"/>
    <property type="match status" value="1"/>
</dbReference>
<feature type="active site" description="Nucleophile" evidence="1">
    <location>
        <position position="26"/>
    </location>
</feature>
<reference evidence="4 5" key="1">
    <citation type="submission" date="2018-10" db="EMBL/GenBank/DDBJ databases">
        <title>Genome sequencing of Arthrobacter oryzae TNB02.</title>
        <authorList>
            <person name="Cho Y.-J."/>
            <person name="Cho A."/>
            <person name="Kim O.-S."/>
        </authorList>
    </citation>
    <scope>NUCLEOTIDE SEQUENCE [LARGE SCALE GENOMIC DNA]</scope>
    <source>
        <strain evidence="4 5">TNB02</strain>
    </source>
</reference>
<feature type="active site" evidence="1">
    <location>
        <position position="253"/>
    </location>
</feature>
<dbReference type="EMBL" id="RBED01000074">
    <property type="protein sequence ID" value="RNL57481.1"/>
    <property type="molecule type" value="Genomic_DNA"/>
</dbReference>
<keyword evidence="5" id="KW-1185">Reference proteome</keyword>
<evidence type="ECO:0000313" key="5">
    <source>
        <dbReference type="Proteomes" id="UP000273807"/>
    </source>
</evidence>
<dbReference type="GO" id="GO:0016788">
    <property type="term" value="F:hydrolase activity, acting on ester bonds"/>
    <property type="evidence" value="ECO:0007669"/>
    <property type="project" value="InterPro"/>
</dbReference>
<organism evidence="4 5">
    <name type="scientific">Arthrobacter oryzae</name>
    <dbReference type="NCBI Taxonomy" id="409290"/>
    <lineage>
        <taxon>Bacteria</taxon>
        <taxon>Bacillati</taxon>
        <taxon>Actinomycetota</taxon>
        <taxon>Actinomycetes</taxon>
        <taxon>Micrococcales</taxon>
        <taxon>Micrococcaceae</taxon>
        <taxon>Arthrobacter</taxon>
    </lineage>
</organism>
<dbReference type="InterPro" id="IPR036514">
    <property type="entry name" value="SGNH_hydro_sf"/>
</dbReference>
<evidence type="ECO:0000259" key="3">
    <source>
        <dbReference type="Pfam" id="PF13472"/>
    </source>
</evidence>
<keyword evidence="2" id="KW-1015">Disulfide bond</keyword>
<feature type="domain" description="SGNH hydrolase-type esterase" evidence="3">
    <location>
        <begin position="23"/>
        <end position="260"/>
    </location>
</feature>
<dbReference type="OrthoDB" id="5503950at2"/>
<dbReference type="PANTHER" id="PTHR37981:SF1">
    <property type="entry name" value="SGNH HYDROLASE-TYPE ESTERASE DOMAIN-CONTAINING PROTEIN"/>
    <property type="match status" value="1"/>
</dbReference>
<protein>
    <submittedName>
        <fullName evidence="4">SGNH/GDSL hydrolase family protein</fullName>
    </submittedName>
</protein>
<dbReference type="AlphaFoldDB" id="A0A3N0C4D1"/>
<comment type="caution">
    <text evidence="4">The sequence shown here is derived from an EMBL/GenBank/DDBJ whole genome shotgun (WGS) entry which is preliminary data.</text>
</comment>
<dbReference type="Proteomes" id="UP000273807">
    <property type="component" value="Unassembled WGS sequence"/>
</dbReference>
<dbReference type="SUPFAM" id="SSF52266">
    <property type="entry name" value="SGNH hydrolase"/>
    <property type="match status" value="1"/>
</dbReference>